<organism evidence="1 2">
    <name type="scientific">Streblomastix strix</name>
    <dbReference type="NCBI Taxonomy" id="222440"/>
    <lineage>
        <taxon>Eukaryota</taxon>
        <taxon>Metamonada</taxon>
        <taxon>Preaxostyla</taxon>
        <taxon>Oxymonadida</taxon>
        <taxon>Streblomastigidae</taxon>
        <taxon>Streblomastix</taxon>
    </lineage>
</organism>
<accession>A0A5J4W3R1</accession>
<dbReference type="AlphaFoldDB" id="A0A5J4W3R1"/>
<dbReference type="EMBL" id="SNRW01003638">
    <property type="protein sequence ID" value="KAA6389302.1"/>
    <property type="molecule type" value="Genomic_DNA"/>
</dbReference>
<proteinExistence type="predicted"/>
<gene>
    <name evidence="1" type="ORF">EZS28_015171</name>
</gene>
<protein>
    <submittedName>
        <fullName evidence="1">Uncharacterized protein</fullName>
    </submittedName>
</protein>
<evidence type="ECO:0000313" key="2">
    <source>
        <dbReference type="Proteomes" id="UP000324800"/>
    </source>
</evidence>
<reference evidence="1 2" key="1">
    <citation type="submission" date="2019-03" db="EMBL/GenBank/DDBJ databases">
        <title>Single cell metagenomics reveals metabolic interactions within the superorganism composed of flagellate Streblomastix strix and complex community of Bacteroidetes bacteria on its surface.</title>
        <authorList>
            <person name="Treitli S.C."/>
            <person name="Kolisko M."/>
            <person name="Husnik F."/>
            <person name="Keeling P."/>
            <person name="Hampl V."/>
        </authorList>
    </citation>
    <scope>NUCLEOTIDE SEQUENCE [LARGE SCALE GENOMIC DNA]</scope>
    <source>
        <strain evidence="1">ST1C</strain>
    </source>
</reference>
<sequence length="120" mass="13535">MTLDLEKHLLLIIYIGPSGGILCNLCLSNPKQARTVDQAFVVEEAHPSHFNELPQHLGSDTLQRCEEISELIPISMSDKDFKDGAMKIIRIANKNAKMQISNFNISDIRELVIDKRDSPF</sequence>
<comment type="caution">
    <text evidence="1">The sequence shown here is derived from an EMBL/GenBank/DDBJ whole genome shotgun (WGS) entry which is preliminary data.</text>
</comment>
<evidence type="ECO:0000313" key="1">
    <source>
        <dbReference type="EMBL" id="KAA6389302.1"/>
    </source>
</evidence>
<dbReference type="Proteomes" id="UP000324800">
    <property type="component" value="Unassembled WGS sequence"/>
</dbReference>
<name>A0A5J4W3R1_9EUKA</name>